<reference evidence="4" key="2">
    <citation type="submission" date="2023-01" db="EMBL/GenBank/DDBJ databases">
        <authorList>
            <person name="Petersen C."/>
        </authorList>
    </citation>
    <scope>NUCLEOTIDE SEQUENCE</scope>
    <source>
        <strain evidence="4">IBT 15450</strain>
    </source>
</reference>
<keyword evidence="3" id="KW-1133">Transmembrane helix</keyword>
<dbReference type="EMBL" id="JAQJZL010000015">
    <property type="protein sequence ID" value="KAJ6026953.1"/>
    <property type="molecule type" value="Genomic_DNA"/>
</dbReference>
<keyword evidence="3" id="KW-0472">Membrane</keyword>
<evidence type="ECO:0000256" key="3">
    <source>
        <dbReference type="SAM" id="Phobius"/>
    </source>
</evidence>
<dbReference type="AlphaFoldDB" id="A0AAD6N3I7"/>
<keyword evidence="3" id="KW-0812">Transmembrane</keyword>
<organism evidence="4 5">
    <name type="scientific">Penicillium canescens</name>
    <dbReference type="NCBI Taxonomy" id="5083"/>
    <lineage>
        <taxon>Eukaryota</taxon>
        <taxon>Fungi</taxon>
        <taxon>Dikarya</taxon>
        <taxon>Ascomycota</taxon>
        <taxon>Pezizomycotina</taxon>
        <taxon>Eurotiomycetes</taxon>
        <taxon>Eurotiomycetidae</taxon>
        <taxon>Eurotiales</taxon>
        <taxon>Aspergillaceae</taxon>
        <taxon>Penicillium</taxon>
    </lineage>
</organism>
<dbReference type="InterPro" id="IPR029069">
    <property type="entry name" value="HotDog_dom_sf"/>
</dbReference>
<evidence type="ECO:0000313" key="4">
    <source>
        <dbReference type="EMBL" id="KAJ6026953.1"/>
    </source>
</evidence>
<dbReference type="PANTHER" id="PTHR12475:SF4">
    <property type="entry name" value="PROTEIN THEM6"/>
    <property type="match status" value="1"/>
</dbReference>
<dbReference type="Gene3D" id="3.10.129.10">
    <property type="entry name" value="Hotdog Thioesterase"/>
    <property type="match status" value="1"/>
</dbReference>
<evidence type="ECO:0000256" key="1">
    <source>
        <dbReference type="ARBA" id="ARBA00038476"/>
    </source>
</evidence>
<comment type="caution">
    <text evidence="4">The sequence shown here is derived from an EMBL/GenBank/DDBJ whole genome shotgun (WGS) entry which is preliminary data.</text>
</comment>
<dbReference type="CDD" id="cd00586">
    <property type="entry name" value="4HBT"/>
    <property type="match status" value="1"/>
</dbReference>
<sequence length="326" mass="36608">MERKTVHNPIVRIRAILMWPFLALWNTIYFILSLKVFPLVWHARVFYSMLFRWRLNKTPIPPSTFKNLMVFQPTIWKSSTPLGELDFLGHKSNATYLTDFDAARVYHLSSILRVGLHKWSKEQSGLLALLPVLGGVECSFRRSIKPGQRYDIVTRIIGWDQKWCFVVSHFVKEGVFRPRAFSDQGKGVKVKKEGRDENGDLEKGNFGESESDGDGKDAVLAVVMGKMVFKHGRKTIPPAEVLSDCGLVPAVEEGASFGSRTMGKPVDDAGAGDGSELRVNAIDQQMVIAKAIEERRLRGLEVAQSINSSDEGVPFDFNEDVAFSKF</sequence>
<dbReference type="PANTHER" id="PTHR12475">
    <property type="match status" value="1"/>
</dbReference>
<feature type="compositionally biased region" description="Basic and acidic residues" evidence="2">
    <location>
        <begin position="190"/>
        <end position="205"/>
    </location>
</feature>
<comment type="similarity">
    <text evidence="1">Belongs to the lcsJ thioesterase family.</text>
</comment>
<accession>A0AAD6N3I7</accession>
<keyword evidence="5" id="KW-1185">Reference proteome</keyword>
<dbReference type="SUPFAM" id="SSF54637">
    <property type="entry name" value="Thioesterase/thiol ester dehydrase-isomerase"/>
    <property type="match status" value="1"/>
</dbReference>
<name>A0AAD6N3I7_PENCN</name>
<reference evidence="4" key="1">
    <citation type="journal article" date="2023" name="IMA Fungus">
        <title>Comparative genomic study of the Penicillium genus elucidates a diverse pangenome and 15 lateral gene transfer events.</title>
        <authorList>
            <person name="Petersen C."/>
            <person name="Sorensen T."/>
            <person name="Nielsen M.R."/>
            <person name="Sondergaard T.E."/>
            <person name="Sorensen J.L."/>
            <person name="Fitzpatrick D.A."/>
            <person name="Frisvad J.C."/>
            <person name="Nielsen K.L."/>
        </authorList>
    </citation>
    <scope>NUCLEOTIDE SEQUENCE</scope>
    <source>
        <strain evidence="4">IBT 15450</strain>
    </source>
</reference>
<gene>
    <name evidence="4" type="ORF">N7460_011770</name>
</gene>
<dbReference type="InterPro" id="IPR051490">
    <property type="entry name" value="THEM6_lcsJ_thioesterase"/>
</dbReference>
<protein>
    <submittedName>
        <fullName evidence="4">Uncharacterized protein</fullName>
    </submittedName>
</protein>
<evidence type="ECO:0000256" key="2">
    <source>
        <dbReference type="SAM" id="MobiDB-lite"/>
    </source>
</evidence>
<evidence type="ECO:0000313" key="5">
    <source>
        <dbReference type="Proteomes" id="UP001219568"/>
    </source>
</evidence>
<proteinExistence type="inferred from homology"/>
<dbReference type="Pfam" id="PF13279">
    <property type="entry name" value="4HBT_2"/>
    <property type="match status" value="1"/>
</dbReference>
<dbReference type="Proteomes" id="UP001219568">
    <property type="component" value="Unassembled WGS sequence"/>
</dbReference>
<feature type="transmembrane region" description="Helical" evidence="3">
    <location>
        <begin position="21"/>
        <end position="41"/>
    </location>
</feature>
<feature type="region of interest" description="Disordered" evidence="2">
    <location>
        <begin position="187"/>
        <end position="213"/>
    </location>
</feature>